<evidence type="ECO:0000313" key="7">
    <source>
        <dbReference type="EMBL" id="HIT97973.1"/>
    </source>
</evidence>
<evidence type="ECO:0000256" key="2">
    <source>
        <dbReference type="ARBA" id="ARBA00022980"/>
    </source>
</evidence>
<dbReference type="InterPro" id="IPR013005">
    <property type="entry name" value="Ribosomal_uL4-like"/>
</dbReference>
<keyword evidence="3 5" id="KW-0687">Ribonucleoprotein</keyword>
<evidence type="ECO:0000256" key="5">
    <source>
        <dbReference type="HAMAP-Rule" id="MF_01328"/>
    </source>
</evidence>
<dbReference type="Proteomes" id="UP000824161">
    <property type="component" value="Unassembled WGS sequence"/>
</dbReference>
<dbReference type="GO" id="GO:0006412">
    <property type="term" value="P:translation"/>
    <property type="evidence" value="ECO:0007669"/>
    <property type="project" value="UniProtKB-UniRule"/>
</dbReference>
<dbReference type="Gene3D" id="3.40.1370.10">
    <property type="match status" value="1"/>
</dbReference>
<dbReference type="InterPro" id="IPR023574">
    <property type="entry name" value="Ribosomal_uL4_dom_sf"/>
</dbReference>
<comment type="caution">
    <text evidence="7">The sequence shown here is derived from an EMBL/GenBank/DDBJ whole genome shotgun (WGS) entry which is preliminary data.</text>
</comment>
<comment type="similarity">
    <text evidence="1 5">Belongs to the universal ribosomal protein uL4 family.</text>
</comment>
<comment type="function">
    <text evidence="5">Forms part of the polypeptide exit tunnel.</text>
</comment>
<proteinExistence type="inferred from homology"/>
<gene>
    <name evidence="5 7" type="primary">rplD</name>
    <name evidence="7" type="ORF">IAC44_03950</name>
</gene>
<dbReference type="GO" id="GO:0019843">
    <property type="term" value="F:rRNA binding"/>
    <property type="evidence" value="ECO:0007669"/>
    <property type="project" value="UniProtKB-UniRule"/>
</dbReference>
<name>A0A9D1H9M6_9FLAO</name>
<dbReference type="NCBIfam" id="TIGR03953">
    <property type="entry name" value="rplD_bact"/>
    <property type="match status" value="1"/>
</dbReference>
<keyword evidence="5" id="KW-0694">RNA-binding</keyword>
<comment type="subunit">
    <text evidence="5">Part of the 50S ribosomal subunit.</text>
</comment>
<dbReference type="InterPro" id="IPR002136">
    <property type="entry name" value="Ribosomal_uL4"/>
</dbReference>
<dbReference type="EMBL" id="DVLY01000093">
    <property type="protein sequence ID" value="HIT97973.1"/>
    <property type="molecule type" value="Genomic_DNA"/>
</dbReference>
<dbReference type="PANTHER" id="PTHR10746:SF6">
    <property type="entry name" value="LARGE RIBOSOMAL SUBUNIT PROTEIN UL4M"/>
    <property type="match status" value="1"/>
</dbReference>
<evidence type="ECO:0000256" key="1">
    <source>
        <dbReference type="ARBA" id="ARBA00010528"/>
    </source>
</evidence>
<dbReference type="PANTHER" id="PTHR10746">
    <property type="entry name" value="50S RIBOSOMAL PROTEIN L4"/>
    <property type="match status" value="1"/>
</dbReference>
<evidence type="ECO:0000256" key="6">
    <source>
        <dbReference type="SAM" id="MobiDB-lite"/>
    </source>
</evidence>
<reference evidence="7" key="1">
    <citation type="submission" date="2020-10" db="EMBL/GenBank/DDBJ databases">
        <authorList>
            <person name="Gilroy R."/>
        </authorList>
    </citation>
    <scope>NUCLEOTIDE SEQUENCE</scope>
    <source>
        <strain evidence="7">1383</strain>
    </source>
</reference>
<sequence>MELEVLDIKGKPTGRKVTLDDSVFAVEPNEHAVWLDVKQYLANKRQGTHSSKDRSLVSGSTRKLKKQKGTGGARAGSIKNPEFRGGARVFGPVPRDYSFKLNKKVKRLARKSVLSQKVSDKNLMVIEDFTFDAPKTKDFVNIIEALGLKSKKSLFVTAASDKNVYLSSRNLQTASVVPCTELNTYAIINASAMVISESALQQLQNNLSN</sequence>
<feature type="region of interest" description="Disordered" evidence="6">
    <location>
        <begin position="45"/>
        <end position="80"/>
    </location>
</feature>
<keyword evidence="5" id="KW-0699">rRNA-binding</keyword>
<dbReference type="Pfam" id="PF00573">
    <property type="entry name" value="Ribosomal_L4"/>
    <property type="match status" value="1"/>
</dbReference>
<dbReference type="AlphaFoldDB" id="A0A9D1H9M6"/>
<dbReference type="GO" id="GO:1990904">
    <property type="term" value="C:ribonucleoprotein complex"/>
    <property type="evidence" value="ECO:0007669"/>
    <property type="project" value="UniProtKB-KW"/>
</dbReference>
<accession>A0A9D1H9M6</accession>
<evidence type="ECO:0000313" key="8">
    <source>
        <dbReference type="Proteomes" id="UP000824161"/>
    </source>
</evidence>
<organism evidence="7 8">
    <name type="scientific">Candidatus Merdimorpha stercoravium</name>
    <dbReference type="NCBI Taxonomy" id="2840863"/>
    <lineage>
        <taxon>Bacteria</taxon>
        <taxon>Pseudomonadati</taxon>
        <taxon>Bacteroidota</taxon>
        <taxon>Flavobacteriia</taxon>
        <taxon>Flavobacteriales</taxon>
        <taxon>Candidatus Merdimorpha</taxon>
    </lineage>
</organism>
<dbReference type="SUPFAM" id="SSF52166">
    <property type="entry name" value="Ribosomal protein L4"/>
    <property type="match status" value="1"/>
</dbReference>
<evidence type="ECO:0000256" key="3">
    <source>
        <dbReference type="ARBA" id="ARBA00023274"/>
    </source>
</evidence>
<dbReference type="GO" id="GO:0003735">
    <property type="term" value="F:structural constituent of ribosome"/>
    <property type="evidence" value="ECO:0007669"/>
    <property type="project" value="InterPro"/>
</dbReference>
<protein>
    <recommendedName>
        <fullName evidence="4 5">Large ribosomal subunit protein uL4</fullName>
    </recommendedName>
</protein>
<dbReference type="GO" id="GO:0005840">
    <property type="term" value="C:ribosome"/>
    <property type="evidence" value="ECO:0007669"/>
    <property type="project" value="UniProtKB-KW"/>
</dbReference>
<keyword evidence="2 5" id="KW-0689">Ribosomal protein</keyword>
<reference evidence="7" key="2">
    <citation type="journal article" date="2021" name="PeerJ">
        <title>Extensive microbial diversity within the chicken gut microbiome revealed by metagenomics and culture.</title>
        <authorList>
            <person name="Gilroy R."/>
            <person name="Ravi A."/>
            <person name="Getino M."/>
            <person name="Pursley I."/>
            <person name="Horton D.L."/>
            <person name="Alikhan N.F."/>
            <person name="Baker D."/>
            <person name="Gharbi K."/>
            <person name="Hall N."/>
            <person name="Watson M."/>
            <person name="Adriaenssens E.M."/>
            <person name="Foster-Nyarko E."/>
            <person name="Jarju S."/>
            <person name="Secka A."/>
            <person name="Antonio M."/>
            <person name="Oren A."/>
            <person name="Chaudhuri R.R."/>
            <person name="La Ragione R."/>
            <person name="Hildebrand F."/>
            <person name="Pallen M.J."/>
        </authorList>
    </citation>
    <scope>NUCLEOTIDE SEQUENCE</scope>
    <source>
        <strain evidence="7">1383</strain>
    </source>
</reference>
<comment type="function">
    <text evidence="5">One of the primary rRNA binding proteins, this protein initially binds near the 5'-end of the 23S rRNA. It is important during the early stages of 50S assembly. It makes multiple contacts with different domains of the 23S rRNA in the assembled 50S subunit and ribosome.</text>
</comment>
<evidence type="ECO:0000256" key="4">
    <source>
        <dbReference type="ARBA" id="ARBA00035244"/>
    </source>
</evidence>
<dbReference type="HAMAP" id="MF_01328_B">
    <property type="entry name" value="Ribosomal_uL4_B"/>
    <property type="match status" value="1"/>
</dbReference>